<gene>
    <name evidence="7" type="ORF">BN997_03373</name>
</gene>
<feature type="transmembrane region" description="Helical" evidence="5">
    <location>
        <begin position="20"/>
        <end position="42"/>
    </location>
</feature>
<evidence type="ECO:0000256" key="5">
    <source>
        <dbReference type="SAM" id="Phobius"/>
    </source>
</evidence>
<sequence length="418" mass="46699">MIFQLVKKQLLLLWRNPVQIFLLLGLPIILILILSFALAGFMESGSPKLELKVAWLEHEDEADQVERFINEMEAIGAPAEAFGDSEDLHMITMLREDIFQGEDLQEMIELEVIQEDEKADVLADDSFSGLIEVPENFTYDMLQAISGQDTAKPDLTLHVNQEDGIYSSVLSQILEQFDENLTTQAFLQQNDLDVDMNEMQAASNVGEQTQIEQLDPISSRDYYTVAMAVFTGLYVASTIGFFATRERQDQVFDRIIVGDMPRWMYFFSILISGMIIAFIQLLIIFGFSYVVFQVTFQDVLAFLLTTFSYAVAVGGITVLLTAISYRFKSDAIVGFFSGVVTSILAFIGGSFFPIGELSEMIQRIGNMTPNGSGLSAYIQLLRGSGIEEISNYLIYMIGFGALMIIVAAISFPKRGSTR</sequence>
<comment type="subcellular location">
    <subcellularLocation>
        <location evidence="1">Membrane</location>
        <topology evidence="1">Multi-pass membrane protein</topology>
    </subcellularLocation>
</comment>
<organism evidence="7 8">
    <name type="scientific">Oceanobacillus oncorhynchi</name>
    <dbReference type="NCBI Taxonomy" id="545501"/>
    <lineage>
        <taxon>Bacteria</taxon>
        <taxon>Bacillati</taxon>
        <taxon>Bacillota</taxon>
        <taxon>Bacilli</taxon>
        <taxon>Bacillales</taxon>
        <taxon>Bacillaceae</taxon>
        <taxon>Oceanobacillus</taxon>
    </lineage>
</organism>
<keyword evidence="8" id="KW-1185">Reference proteome</keyword>
<protein>
    <submittedName>
        <fullName evidence="7">ABC-2 family transporter protein</fullName>
    </submittedName>
</protein>
<dbReference type="Proteomes" id="UP000040453">
    <property type="component" value="Unassembled WGS sequence"/>
</dbReference>
<feature type="domain" description="ABC-2 type transporter transmembrane" evidence="6">
    <location>
        <begin position="19"/>
        <end position="409"/>
    </location>
</feature>
<evidence type="ECO:0000256" key="2">
    <source>
        <dbReference type="ARBA" id="ARBA00022692"/>
    </source>
</evidence>
<dbReference type="GO" id="GO:0140359">
    <property type="term" value="F:ABC-type transporter activity"/>
    <property type="evidence" value="ECO:0007669"/>
    <property type="project" value="InterPro"/>
</dbReference>
<feature type="transmembrane region" description="Helical" evidence="5">
    <location>
        <begin position="331"/>
        <end position="354"/>
    </location>
</feature>
<feature type="transmembrane region" description="Helical" evidence="5">
    <location>
        <begin position="299"/>
        <end position="325"/>
    </location>
</feature>
<feature type="transmembrane region" description="Helical" evidence="5">
    <location>
        <begin position="263"/>
        <end position="292"/>
    </location>
</feature>
<evidence type="ECO:0000313" key="7">
    <source>
        <dbReference type="EMBL" id="CEI83460.1"/>
    </source>
</evidence>
<evidence type="ECO:0000313" key="8">
    <source>
        <dbReference type="Proteomes" id="UP000040453"/>
    </source>
</evidence>
<evidence type="ECO:0000256" key="4">
    <source>
        <dbReference type="ARBA" id="ARBA00023136"/>
    </source>
</evidence>
<dbReference type="PANTHER" id="PTHR43027">
    <property type="entry name" value="DOXORUBICIN RESISTANCE ABC TRANSPORTER PERMEASE PROTEIN DRRC-RELATED"/>
    <property type="match status" value="1"/>
</dbReference>
<dbReference type="GO" id="GO:0016020">
    <property type="term" value="C:membrane"/>
    <property type="evidence" value="ECO:0007669"/>
    <property type="project" value="UniProtKB-SubCell"/>
</dbReference>
<reference evidence="7 8" key="1">
    <citation type="submission" date="2014-11" db="EMBL/GenBank/DDBJ databases">
        <authorList>
            <person name="Urmite Genomes Urmite Genomes"/>
        </authorList>
    </citation>
    <scope>NUCLEOTIDE SEQUENCE [LARGE SCALE GENOMIC DNA]</scope>
    <source>
        <strain evidence="7 8">Oc5</strain>
    </source>
</reference>
<dbReference type="PANTHER" id="PTHR43027:SF1">
    <property type="entry name" value="DOXORUBICIN RESISTANCE ABC TRANSPORTER PERMEASE PROTEIN DRRC-RELATED"/>
    <property type="match status" value="1"/>
</dbReference>
<evidence type="ECO:0000256" key="3">
    <source>
        <dbReference type="ARBA" id="ARBA00022989"/>
    </source>
</evidence>
<dbReference type="InterPro" id="IPR052902">
    <property type="entry name" value="ABC-2_transporter"/>
</dbReference>
<keyword evidence="4 5" id="KW-0472">Membrane</keyword>
<dbReference type="STRING" id="545501.BN997_03373"/>
<dbReference type="AlphaFoldDB" id="A0A0A1MDL1"/>
<feature type="transmembrane region" description="Helical" evidence="5">
    <location>
        <begin position="392"/>
        <end position="411"/>
    </location>
</feature>
<dbReference type="RefSeq" id="WP_042533735.1">
    <property type="nucleotide sequence ID" value="NZ_CDGG01000001.1"/>
</dbReference>
<evidence type="ECO:0000256" key="1">
    <source>
        <dbReference type="ARBA" id="ARBA00004141"/>
    </source>
</evidence>
<name>A0A0A1MDL1_9BACI</name>
<proteinExistence type="predicted"/>
<dbReference type="Pfam" id="PF12698">
    <property type="entry name" value="ABC2_membrane_3"/>
    <property type="match status" value="1"/>
</dbReference>
<dbReference type="EMBL" id="CDGG01000001">
    <property type="protein sequence ID" value="CEI83460.1"/>
    <property type="molecule type" value="Genomic_DNA"/>
</dbReference>
<accession>A0A0A1MDL1</accession>
<dbReference type="InterPro" id="IPR013525">
    <property type="entry name" value="ABC2_TM"/>
</dbReference>
<evidence type="ECO:0000259" key="6">
    <source>
        <dbReference type="Pfam" id="PF12698"/>
    </source>
</evidence>
<feature type="transmembrane region" description="Helical" evidence="5">
    <location>
        <begin position="222"/>
        <end position="243"/>
    </location>
</feature>
<dbReference type="OrthoDB" id="3078158at2"/>
<keyword evidence="3 5" id="KW-1133">Transmembrane helix</keyword>
<keyword evidence="2 5" id="KW-0812">Transmembrane</keyword>